<evidence type="ECO:0000256" key="8">
    <source>
        <dbReference type="SAM" id="Phobius"/>
    </source>
</evidence>
<accession>A0A420EM93</accession>
<evidence type="ECO:0000313" key="11">
    <source>
        <dbReference type="Proteomes" id="UP000284395"/>
    </source>
</evidence>
<feature type="domain" description="Phospholipid/glycerol acyltransferase" evidence="9">
    <location>
        <begin position="63"/>
        <end position="177"/>
    </location>
</feature>
<evidence type="ECO:0000313" key="10">
    <source>
        <dbReference type="EMBL" id="RKF21835.1"/>
    </source>
</evidence>
<dbReference type="CDD" id="cd07989">
    <property type="entry name" value="LPLAT_AGPAT-like"/>
    <property type="match status" value="1"/>
</dbReference>
<proteinExistence type="predicted"/>
<keyword evidence="11" id="KW-1185">Reference proteome</keyword>
<name>A0A420EM93_9SPHN</name>
<evidence type="ECO:0000256" key="6">
    <source>
        <dbReference type="ARBA" id="ARBA00023136"/>
    </source>
</evidence>
<evidence type="ECO:0000256" key="2">
    <source>
        <dbReference type="ARBA" id="ARBA00022679"/>
    </source>
</evidence>
<comment type="caution">
    <text evidence="10">The sequence shown here is derived from an EMBL/GenBank/DDBJ whole genome shotgun (WGS) entry which is preliminary data.</text>
</comment>
<keyword evidence="6 8" id="KW-0472">Membrane</keyword>
<dbReference type="PANTHER" id="PTHR23063">
    <property type="entry name" value="PHOSPHOLIPID ACYLTRANSFERASE"/>
    <property type="match status" value="1"/>
</dbReference>
<dbReference type="OrthoDB" id="9806880at2"/>
<dbReference type="GO" id="GO:0016746">
    <property type="term" value="F:acyltransferase activity"/>
    <property type="evidence" value="ECO:0007669"/>
    <property type="project" value="UniProtKB-KW"/>
</dbReference>
<keyword evidence="7 10" id="KW-0012">Acyltransferase</keyword>
<evidence type="ECO:0000256" key="5">
    <source>
        <dbReference type="ARBA" id="ARBA00023098"/>
    </source>
</evidence>
<dbReference type="EMBL" id="RAPF01000003">
    <property type="protein sequence ID" value="RKF21835.1"/>
    <property type="molecule type" value="Genomic_DNA"/>
</dbReference>
<evidence type="ECO:0000256" key="3">
    <source>
        <dbReference type="ARBA" id="ARBA00022692"/>
    </source>
</evidence>
<evidence type="ECO:0000259" key="9">
    <source>
        <dbReference type="SMART" id="SM00563"/>
    </source>
</evidence>
<dbReference type="GO" id="GO:0016020">
    <property type="term" value="C:membrane"/>
    <property type="evidence" value="ECO:0007669"/>
    <property type="project" value="UniProtKB-SubCell"/>
</dbReference>
<evidence type="ECO:0000256" key="7">
    <source>
        <dbReference type="ARBA" id="ARBA00023315"/>
    </source>
</evidence>
<dbReference type="Proteomes" id="UP000284395">
    <property type="component" value="Unassembled WGS sequence"/>
</dbReference>
<dbReference type="SMART" id="SM00563">
    <property type="entry name" value="PlsC"/>
    <property type="match status" value="1"/>
</dbReference>
<keyword evidence="2 10" id="KW-0808">Transferase</keyword>
<dbReference type="Pfam" id="PF01553">
    <property type="entry name" value="Acyltransferase"/>
    <property type="match status" value="1"/>
</dbReference>
<protein>
    <submittedName>
        <fullName evidence="10">1-acyl-sn-glycerol-3-phosphate acyltransferase</fullName>
    </submittedName>
</protein>
<dbReference type="PANTHER" id="PTHR23063:SF52">
    <property type="entry name" value="LYSOPHOSPHATIDYLCHOLINE ACYLTRANSFERASE"/>
    <property type="match status" value="1"/>
</dbReference>
<reference evidence="10 11" key="1">
    <citation type="submission" date="2018-09" db="EMBL/GenBank/DDBJ databases">
        <title>Altererythrobacter spongiae sp. nov., isolated from a marine sponge.</title>
        <authorList>
            <person name="Zhuang L."/>
            <person name="Luo L."/>
        </authorList>
    </citation>
    <scope>NUCLEOTIDE SEQUENCE [LARGE SCALE GENOMIC DNA]</scope>
    <source>
        <strain evidence="10 11">HN-Y73</strain>
    </source>
</reference>
<feature type="transmembrane region" description="Helical" evidence="8">
    <location>
        <begin position="7"/>
        <end position="27"/>
    </location>
</feature>
<dbReference type="GO" id="GO:0006629">
    <property type="term" value="P:lipid metabolic process"/>
    <property type="evidence" value="ECO:0007669"/>
    <property type="project" value="UniProtKB-KW"/>
</dbReference>
<dbReference type="InterPro" id="IPR002123">
    <property type="entry name" value="Plipid/glycerol_acylTrfase"/>
</dbReference>
<evidence type="ECO:0000256" key="1">
    <source>
        <dbReference type="ARBA" id="ARBA00004370"/>
    </source>
</evidence>
<evidence type="ECO:0000256" key="4">
    <source>
        <dbReference type="ARBA" id="ARBA00022989"/>
    </source>
</evidence>
<keyword evidence="5" id="KW-0443">Lipid metabolism</keyword>
<sequence length="237" mass="25934">MMPHLRLILRIALILAWSVCMIPLHLICRLLGKPRLIPPFFLHVVGHIAGLRVQVRGQPEKNALLLANHVSWLDILALAGAARSAFVAHDGLAGQKLLKWLCEQNETIFIARHHRSTLTEQTGAIRQALGKRPLTIFPEGTTSDGTGILPFKSALLAAIDPLKSQTTRVQPVALLYEEATDIAWVGEGATNVRMVLSRRKSVHLTIHFLPPLEGPDCADRKSMAAAAQRAIAQSLTS</sequence>
<keyword evidence="3 8" id="KW-0812">Transmembrane</keyword>
<comment type="subcellular location">
    <subcellularLocation>
        <location evidence="1">Membrane</location>
    </subcellularLocation>
</comment>
<keyword evidence="4 8" id="KW-1133">Transmembrane helix</keyword>
<organism evidence="10 11">
    <name type="scientific">Altericroceibacterium spongiae</name>
    <dbReference type="NCBI Taxonomy" id="2320269"/>
    <lineage>
        <taxon>Bacteria</taxon>
        <taxon>Pseudomonadati</taxon>
        <taxon>Pseudomonadota</taxon>
        <taxon>Alphaproteobacteria</taxon>
        <taxon>Sphingomonadales</taxon>
        <taxon>Erythrobacteraceae</taxon>
        <taxon>Altericroceibacterium</taxon>
    </lineage>
</organism>
<dbReference type="AlphaFoldDB" id="A0A420EM93"/>
<dbReference type="SUPFAM" id="SSF69593">
    <property type="entry name" value="Glycerol-3-phosphate (1)-acyltransferase"/>
    <property type="match status" value="1"/>
</dbReference>
<gene>
    <name evidence="10" type="ORF">D6851_07395</name>
</gene>